<dbReference type="AlphaFoldDB" id="A0A3A4K522"/>
<dbReference type="RefSeq" id="WP_120043237.1">
    <property type="nucleotide sequence ID" value="NZ_QZFU01000029.1"/>
</dbReference>
<comment type="similarity">
    <text evidence="1">Belongs to the WXG100 family.</text>
</comment>
<comment type="caution">
    <text evidence="2">The sequence shown here is derived from an EMBL/GenBank/DDBJ whole genome shotgun (WGS) entry which is preliminary data.</text>
</comment>
<protein>
    <recommendedName>
        <fullName evidence="1">ESAT-6-like protein</fullName>
    </recommendedName>
</protein>
<gene>
    <name evidence="2" type="ORF">D5S18_23485</name>
</gene>
<sequence>MTLISANFGEIAAGAESIIAAAGNITKMLEDLNGQVKSFANGKNWEGETSQAFNEFQAKWDRSVTHLNETLTSAGKLVHTGNADLESQEKSLSQMFL</sequence>
<dbReference type="Pfam" id="PF06013">
    <property type="entry name" value="WXG100"/>
    <property type="match status" value="1"/>
</dbReference>
<reference evidence="2 3" key="1">
    <citation type="submission" date="2018-09" db="EMBL/GenBank/DDBJ databases">
        <title>YIM PH21274 draft genome.</title>
        <authorList>
            <person name="Miao C."/>
        </authorList>
    </citation>
    <scope>NUCLEOTIDE SEQUENCE [LARGE SCALE GENOMIC DNA]</scope>
    <source>
        <strain evidence="2 3">YIM PH 21724</strain>
    </source>
</reference>
<keyword evidence="3" id="KW-1185">Reference proteome</keyword>
<dbReference type="EMBL" id="QZFU01000029">
    <property type="protein sequence ID" value="RJO72135.1"/>
    <property type="molecule type" value="Genomic_DNA"/>
</dbReference>
<dbReference type="OrthoDB" id="3387628at2"/>
<dbReference type="Proteomes" id="UP000266677">
    <property type="component" value="Unassembled WGS sequence"/>
</dbReference>
<dbReference type="SUPFAM" id="SSF140453">
    <property type="entry name" value="EsxAB dimer-like"/>
    <property type="match status" value="1"/>
</dbReference>
<evidence type="ECO:0000313" key="3">
    <source>
        <dbReference type="Proteomes" id="UP000266677"/>
    </source>
</evidence>
<dbReference type="Gene3D" id="1.10.287.1060">
    <property type="entry name" value="ESAT-6-like"/>
    <property type="match status" value="1"/>
</dbReference>
<evidence type="ECO:0000313" key="2">
    <source>
        <dbReference type="EMBL" id="RJO72135.1"/>
    </source>
</evidence>
<name>A0A3A4K522_9NOCA</name>
<accession>A0A3A4K522</accession>
<dbReference type="InterPro" id="IPR036689">
    <property type="entry name" value="ESAT-6-like_sf"/>
</dbReference>
<organism evidence="2 3">
    <name type="scientific">Nocardia panacis</name>
    <dbReference type="NCBI Taxonomy" id="2340916"/>
    <lineage>
        <taxon>Bacteria</taxon>
        <taxon>Bacillati</taxon>
        <taxon>Actinomycetota</taxon>
        <taxon>Actinomycetes</taxon>
        <taxon>Mycobacteriales</taxon>
        <taxon>Nocardiaceae</taxon>
        <taxon>Nocardia</taxon>
    </lineage>
</organism>
<evidence type="ECO:0000256" key="1">
    <source>
        <dbReference type="RuleBase" id="RU362001"/>
    </source>
</evidence>
<dbReference type="NCBIfam" id="TIGR03930">
    <property type="entry name" value="WXG100_ESAT6"/>
    <property type="match status" value="1"/>
</dbReference>
<dbReference type="InterPro" id="IPR010310">
    <property type="entry name" value="T7SS_ESAT-6-like"/>
</dbReference>
<proteinExistence type="inferred from homology"/>